<accession>A0ABV3Y769</accession>
<evidence type="ECO:0000313" key="1">
    <source>
        <dbReference type="EMBL" id="MEX6430378.1"/>
    </source>
</evidence>
<proteinExistence type="predicted"/>
<dbReference type="Gene3D" id="3.30.420.10">
    <property type="entry name" value="Ribonuclease H-like superfamily/Ribonuclease H"/>
    <property type="match status" value="1"/>
</dbReference>
<protein>
    <recommendedName>
        <fullName evidence="3">Integrase core domain-containing protein</fullName>
    </recommendedName>
</protein>
<evidence type="ECO:0000313" key="2">
    <source>
        <dbReference type="Proteomes" id="UP001560267"/>
    </source>
</evidence>
<keyword evidence="2" id="KW-1185">Reference proteome</keyword>
<dbReference type="RefSeq" id="WP_298405512.1">
    <property type="nucleotide sequence ID" value="NZ_JBFSHR010000050.1"/>
</dbReference>
<dbReference type="InterPro" id="IPR036397">
    <property type="entry name" value="RNaseH_sf"/>
</dbReference>
<dbReference type="InterPro" id="IPR012337">
    <property type="entry name" value="RNaseH-like_sf"/>
</dbReference>
<comment type="caution">
    <text evidence="1">The sequence shown here is derived from an EMBL/GenBank/DDBJ whole genome shotgun (WGS) entry which is preliminary data.</text>
</comment>
<evidence type="ECO:0008006" key="3">
    <source>
        <dbReference type="Google" id="ProtNLM"/>
    </source>
</evidence>
<sequence>MNWRIEENESFEFATELMDEAITKEDVDPDQLTIHADNGASMAPQSVGEVLATLGVRKSHLRPHTSNDNPYSQAQFKTLKYRGDFPERFETIEEAREFFAKFLLETLD</sequence>
<dbReference type="EMBL" id="JBFSHR010000050">
    <property type="protein sequence ID" value="MEX6430378.1"/>
    <property type="molecule type" value="Genomic_DNA"/>
</dbReference>
<dbReference type="Proteomes" id="UP001560267">
    <property type="component" value="Unassembled WGS sequence"/>
</dbReference>
<reference evidence="1 2" key="1">
    <citation type="submission" date="2024-07" db="EMBL/GenBank/DDBJ databases">
        <title>Draft Genome Sequence of Ferrimicrobium acidiphilum Strain YE2023, Isolated from a Pulp of Bioleach Reactor.</title>
        <authorList>
            <person name="Elkina Y.A."/>
            <person name="Bulaeva A.G."/>
            <person name="Beletsky A.V."/>
            <person name="Mardanov A.V."/>
        </authorList>
    </citation>
    <scope>NUCLEOTIDE SEQUENCE [LARGE SCALE GENOMIC DNA]</scope>
    <source>
        <strain evidence="1 2">YE2023</strain>
    </source>
</reference>
<gene>
    <name evidence="1" type="ORF">AB6A68_11120</name>
</gene>
<dbReference type="SUPFAM" id="SSF53098">
    <property type="entry name" value="Ribonuclease H-like"/>
    <property type="match status" value="1"/>
</dbReference>
<organism evidence="1 2">
    <name type="scientific">Ferrimicrobium acidiphilum</name>
    <dbReference type="NCBI Taxonomy" id="121039"/>
    <lineage>
        <taxon>Bacteria</taxon>
        <taxon>Bacillati</taxon>
        <taxon>Actinomycetota</taxon>
        <taxon>Acidimicrobiia</taxon>
        <taxon>Acidimicrobiales</taxon>
        <taxon>Acidimicrobiaceae</taxon>
        <taxon>Ferrimicrobium</taxon>
    </lineage>
</organism>
<name>A0ABV3Y769_9ACTN</name>